<sequence>MITAAVYGIERRRWRRAEVRRWKEARGRGFWRRSISLLFKFCLLAALLAETCWFAISFITVERVDKMQGIYETDPGPARTGRGIRLRLNDGEVSLFEVEERAVPGSD</sequence>
<feature type="transmembrane region" description="Helical" evidence="1">
    <location>
        <begin position="37"/>
        <end position="61"/>
    </location>
</feature>
<evidence type="ECO:0000313" key="3">
    <source>
        <dbReference type="Proteomes" id="UP000198508"/>
    </source>
</evidence>
<proteinExistence type="predicted"/>
<organism evidence="2 3">
    <name type="scientific">Enterocloster lavalensis</name>
    <dbReference type="NCBI Taxonomy" id="460384"/>
    <lineage>
        <taxon>Bacteria</taxon>
        <taxon>Bacillati</taxon>
        <taxon>Bacillota</taxon>
        <taxon>Clostridia</taxon>
        <taxon>Lachnospirales</taxon>
        <taxon>Lachnospiraceae</taxon>
        <taxon>Enterocloster</taxon>
    </lineage>
</organism>
<reference evidence="3" key="1">
    <citation type="submission" date="2016-10" db="EMBL/GenBank/DDBJ databases">
        <authorList>
            <person name="Varghese N."/>
            <person name="Submissions S."/>
        </authorList>
    </citation>
    <scope>NUCLEOTIDE SEQUENCE [LARGE SCALE GENOMIC DNA]</scope>
    <source>
        <strain evidence="3">NLAE-zl-G277</strain>
    </source>
</reference>
<dbReference type="RefSeq" id="WP_092360864.1">
    <property type="nucleotide sequence ID" value="NZ_DAINWJ010000471.1"/>
</dbReference>
<evidence type="ECO:0000256" key="1">
    <source>
        <dbReference type="SAM" id="Phobius"/>
    </source>
</evidence>
<keyword evidence="1" id="KW-0812">Transmembrane</keyword>
<evidence type="ECO:0000313" key="2">
    <source>
        <dbReference type="EMBL" id="SET13769.1"/>
    </source>
</evidence>
<dbReference type="EMBL" id="FOIM01000002">
    <property type="protein sequence ID" value="SET13769.1"/>
    <property type="molecule type" value="Genomic_DNA"/>
</dbReference>
<dbReference type="AlphaFoldDB" id="A0A1I0C2U4"/>
<accession>A0A1I0C2U4</accession>
<protein>
    <submittedName>
        <fullName evidence="2">Uncharacterized protein</fullName>
    </submittedName>
</protein>
<keyword evidence="1" id="KW-1133">Transmembrane helix</keyword>
<dbReference type="Proteomes" id="UP000198508">
    <property type="component" value="Unassembled WGS sequence"/>
</dbReference>
<name>A0A1I0C2U4_9FIRM</name>
<keyword evidence="3" id="KW-1185">Reference proteome</keyword>
<dbReference type="STRING" id="460384.SAMN05216313_102265"/>
<gene>
    <name evidence="2" type="ORF">SAMN05216313_102265</name>
</gene>
<keyword evidence="1" id="KW-0472">Membrane</keyword>